<dbReference type="GeneID" id="115925913"/>
<dbReference type="KEGG" id="spu:115925913"/>
<organism evidence="2 3">
    <name type="scientific">Strongylocentrotus purpuratus</name>
    <name type="common">Purple sea urchin</name>
    <dbReference type="NCBI Taxonomy" id="7668"/>
    <lineage>
        <taxon>Eukaryota</taxon>
        <taxon>Metazoa</taxon>
        <taxon>Echinodermata</taxon>
        <taxon>Eleutherozoa</taxon>
        <taxon>Echinozoa</taxon>
        <taxon>Echinoidea</taxon>
        <taxon>Euechinoidea</taxon>
        <taxon>Echinacea</taxon>
        <taxon>Camarodonta</taxon>
        <taxon>Echinidea</taxon>
        <taxon>Strongylocentrotidae</taxon>
        <taxon>Strongylocentrotus</taxon>
    </lineage>
</organism>
<evidence type="ECO:0000313" key="2">
    <source>
        <dbReference type="EnsemblMetazoa" id="XP_030845815"/>
    </source>
</evidence>
<protein>
    <submittedName>
        <fullName evidence="2">Uncharacterized protein</fullName>
    </submittedName>
</protein>
<evidence type="ECO:0000256" key="1">
    <source>
        <dbReference type="SAM" id="MobiDB-lite"/>
    </source>
</evidence>
<feature type="compositionally biased region" description="Basic and acidic residues" evidence="1">
    <location>
        <begin position="96"/>
        <end position="105"/>
    </location>
</feature>
<dbReference type="Proteomes" id="UP000007110">
    <property type="component" value="Unassembled WGS sequence"/>
</dbReference>
<dbReference type="RefSeq" id="XP_030845815.1">
    <property type="nucleotide sequence ID" value="XM_030989955.1"/>
</dbReference>
<feature type="region of interest" description="Disordered" evidence="1">
    <location>
        <begin position="79"/>
        <end position="105"/>
    </location>
</feature>
<accession>A0A7M7P5Q8</accession>
<reference evidence="2" key="2">
    <citation type="submission" date="2021-01" db="UniProtKB">
        <authorList>
            <consortium name="EnsemblMetazoa"/>
        </authorList>
    </citation>
    <scope>IDENTIFICATION</scope>
</reference>
<name>A0A7M7P5Q8_STRPU</name>
<sequence>MAGCYTWGNTKSDVNMSNKIRPRKAHKHQKRQRARAPLDLQDIDIDAILNKIIQEEAYSSRTSNTSTLVEKDLNRRDQSLAIAGLQKDSQQQRTVNPEEKEKEETVALQPFKGTPLIISDLQKKNDIMVSNYNQLSYNFS</sequence>
<feature type="compositionally biased region" description="Basic residues" evidence="1">
    <location>
        <begin position="20"/>
        <end position="34"/>
    </location>
</feature>
<feature type="compositionally biased region" description="Polar residues" evidence="1">
    <location>
        <begin position="7"/>
        <end position="18"/>
    </location>
</feature>
<keyword evidence="3" id="KW-1185">Reference proteome</keyword>
<reference evidence="3" key="1">
    <citation type="submission" date="2015-02" db="EMBL/GenBank/DDBJ databases">
        <title>Genome sequencing for Strongylocentrotus purpuratus.</title>
        <authorList>
            <person name="Murali S."/>
            <person name="Liu Y."/>
            <person name="Vee V."/>
            <person name="English A."/>
            <person name="Wang M."/>
            <person name="Skinner E."/>
            <person name="Han Y."/>
            <person name="Muzny D.M."/>
            <person name="Worley K.C."/>
            <person name="Gibbs R.A."/>
        </authorList>
    </citation>
    <scope>NUCLEOTIDE SEQUENCE</scope>
</reference>
<feature type="region of interest" description="Disordered" evidence="1">
    <location>
        <begin position="1"/>
        <end position="35"/>
    </location>
</feature>
<proteinExistence type="predicted"/>
<evidence type="ECO:0000313" key="3">
    <source>
        <dbReference type="Proteomes" id="UP000007110"/>
    </source>
</evidence>
<dbReference type="EnsemblMetazoa" id="XM_030989955">
    <property type="protein sequence ID" value="XP_030845815"/>
    <property type="gene ID" value="LOC115925913"/>
</dbReference>
<dbReference type="AlphaFoldDB" id="A0A7M7P5Q8"/>
<dbReference type="InParanoid" id="A0A7M7P5Q8"/>